<proteinExistence type="predicted"/>
<dbReference type="InterPro" id="IPR036034">
    <property type="entry name" value="PDZ_sf"/>
</dbReference>
<dbReference type="GO" id="GO:0061061">
    <property type="term" value="P:muscle structure development"/>
    <property type="evidence" value="ECO:0007669"/>
    <property type="project" value="TreeGrafter"/>
</dbReference>
<dbReference type="Proteomes" id="UP001497497">
    <property type="component" value="Unassembled WGS sequence"/>
</dbReference>
<dbReference type="InterPro" id="IPR050604">
    <property type="entry name" value="PDZ-LIM_domain"/>
</dbReference>
<name>A0AAV2H602_LYMST</name>
<reference evidence="5 6" key="1">
    <citation type="submission" date="2024-04" db="EMBL/GenBank/DDBJ databases">
        <authorList>
            <consortium name="Genoscope - CEA"/>
            <person name="William W."/>
        </authorList>
    </citation>
    <scope>NUCLEOTIDE SEQUENCE [LARGE SCALE GENOMIC DNA]</scope>
</reference>
<evidence type="ECO:0000256" key="3">
    <source>
        <dbReference type="ARBA" id="ARBA00023038"/>
    </source>
</evidence>
<keyword evidence="3" id="KW-0440">LIM domain</keyword>
<dbReference type="GO" id="GO:0003779">
    <property type="term" value="F:actin binding"/>
    <property type="evidence" value="ECO:0007669"/>
    <property type="project" value="TreeGrafter"/>
</dbReference>
<evidence type="ECO:0000256" key="2">
    <source>
        <dbReference type="ARBA" id="ARBA00022490"/>
    </source>
</evidence>
<comment type="caution">
    <text evidence="5">The sequence shown here is derived from an EMBL/GenBank/DDBJ whole genome shotgun (WGS) entry which is preliminary data.</text>
</comment>
<dbReference type="Pfam" id="PF00595">
    <property type="entry name" value="PDZ"/>
    <property type="match status" value="1"/>
</dbReference>
<dbReference type="AlphaFoldDB" id="A0AAV2H602"/>
<protein>
    <recommendedName>
        <fullName evidence="4">PDZ domain-containing protein</fullName>
    </recommendedName>
</protein>
<evidence type="ECO:0000313" key="6">
    <source>
        <dbReference type="Proteomes" id="UP001497497"/>
    </source>
</evidence>
<dbReference type="CDD" id="cd23068">
    <property type="entry name" value="PDZ_ZASP52-like"/>
    <property type="match status" value="1"/>
</dbReference>
<dbReference type="PANTHER" id="PTHR24214">
    <property type="entry name" value="PDZ AND LIM DOMAIN PROTEIN ZASP"/>
    <property type="match status" value="1"/>
</dbReference>
<dbReference type="GO" id="GO:0051371">
    <property type="term" value="F:muscle alpha-actinin binding"/>
    <property type="evidence" value="ECO:0007669"/>
    <property type="project" value="TreeGrafter"/>
</dbReference>
<dbReference type="SUPFAM" id="SSF50156">
    <property type="entry name" value="PDZ domain-like"/>
    <property type="match status" value="1"/>
</dbReference>
<dbReference type="GO" id="GO:0005912">
    <property type="term" value="C:adherens junction"/>
    <property type="evidence" value="ECO:0007669"/>
    <property type="project" value="TreeGrafter"/>
</dbReference>
<keyword evidence="6" id="KW-1185">Reference proteome</keyword>
<keyword evidence="2" id="KW-0963">Cytoplasm</keyword>
<dbReference type="Gene3D" id="2.30.42.10">
    <property type="match status" value="1"/>
</dbReference>
<dbReference type="EMBL" id="CAXITT010000041">
    <property type="protein sequence ID" value="CAL1528978.1"/>
    <property type="molecule type" value="Genomic_DNA"/>
</dbReference>
<evidence type="ECO:0000313" key="5">
    <source>
        <dbReference type="EMBL" id="CAL1528978.1"/>
    </source>
</evidence>
<gene>
    <name evidence="5" type="ORF">GSLYS_00003147001</name>
</gene>
<dbReference type="GO" id="GO:0001725">
    <property type="term" value="C:stress fiber"/>
    <property type="evidence" value="ECO:0007669"/>
    <property type="project" value="TreeGrafter"/>
</dbReference>
<comment type="subcellular location">
    <subcellularLocation>
        <location evidence="1">Cytoplasm</location>
    </subcellularLocation>
</comment>
<dbReference type="FunFam" id="2.30.42.10:FF:000055">
    <property type="entry name" value="PDZ and LIM domain protein 3"/>
    <property type="match status" value="1"/>
</dbReference>
<dbReference type="PROSITE" id="PS50106">
    <property type="entry name" value="PDZ"/>
    <property type="match status" value="1"/>
</dbReference>
<dbReference type="GO" id="GO:0005737">
    <property type="term" value="C:cytoplasm"/>
    <property type="evidence" value="ECO:0007669"/>
    <property type="project" value="UniProtKB-SubCell"/>
</dbReference>
<evidence type="ECO:0000259" key="4">
    <source>
        <dbReference type="PROSITE" id="PS50106"/>
    </source>
</evidence>
<dbReference type="SMART" id="SM00228">
    <property type="entry name" value="PDZ"/>
    <property type="match status" value="1"/>
</dbReference>
<feature type="domain" description="PDZ" evidence="4">
    <location>
        <begin position="13"/>
        <end position="96"/>
    </location>
</feature>
<evidence type="ECO:0000256" key="1">
    <source>
        <dbReference type="ARBA" id="ARBA00004496"/>
    </source>
</evidence>
<dbReference type="GO" id="GO:0030036">
    <property type="term" value="P:actin cytoskeleton organization"/>
    <property type="evidence" value="ECO:0007669"/>
    <property type="project" value="TreeGrafter"/>
</dbReference>
<organism evidence="5 6">
    <name type="scientific">Lymnaea stagnalis</name>
    <name type="common">Great pond snail</name>
    <name type="synonym">Helix stagnalis</name>
    <dbReference type="NCBI Taxonomy" id="6523"/>
    <lineage>
        <taxon>Eukaryota</taxon>
        <taxon>Metazoa</taxon>
        <taxon>Spiralia</taxon>
        <taxon>Lophotrochozoa</taxon>
        <taxon>Mollusca</taxon>
        <taxon>Gastropoda</taxon>
        <taxon>Heterobranchia</taxon>
        <taxon>Euthyneura</taxon>
        <taxon>Panpulmonata</taxon>
        <taxon>Hygrophila</taxon>
        <taxon>Lymnaeoidea</taxon>
        <taxon>Lymnaeidae</taxon>
        <taxon>Lymnaea</taxon>
    </lineage>
</organism>
<keyword evidence="3" id="KW-0862">Zinc</keyword>
<dbReference type="InterPro" id="IPR001478">
    <property type="entry name" value="PDZ"/>
</dbReference>
<sequence>MSNVEYKPAEKLQIRLIRPDANSPWGFRLQGGIDFNTPLSIQSVNPGSVSERCGLKPGDAILSINNTTSDAMTHDEAKAEIMRSGNEIYMLVESRKKKFPVNKSPTPPPLFFFQNHSGGNWRGHHPRPEDVTGHQQTTRCKCNYRQQSQPFRPAVWSAQGSCAECRPRPVQLSHGTVLGQQHCRHLQ</sequence>
<dbReference type="PANTHER" id="PTHR24214:SF38">
    <property type="entry name" value="PDZ AND LIM DOMAIN PROTEIN ZASP-RELATED"/>
    <property type="match status" value="1"/>
</dbReference>
<dbReference type="GO" id="GO:0031941">
    <property type="term" value="C:filamentous actin"/>
    <property type="evidence" value="ECO:0007669"/>
    <property type="project" value="TreeGrafter"/>
</dbReference>
<keyword evidence="3" id="KW-0479">Metal-binding</keyword>
<accession>A0AAV2H602</accession>